<dbReference type="RefSeq" id="WP_369610241.1">
    <property type="nucleotide sequence ID" value="NZ_AP031322.1"/>
</dbReference>
<keyword evidence="6" id="KW-0378">Hydrolase</keyword>
<feature type="transmembrane region" description="Helical" evidence="4">
    <location>
        <begin position="874"/>
        <end position="891"/>
    </location>
</feature>
<accession>A0AAT9GV40</accession>
<proteinExistence type="inferred from homology"/>
<reference evidence="6" key="1">
    <citation type="submission" date="2024-03" db="EMBL/GenBank/DDBJ databases">
        <title>Complete genome sequence of Sulfurisphaera javensis strain KD-1.</title>
        <authorList>
            <person name="Sakai H."/>
            <person name="Nur N."/>
            <person name="Suwanto A."/>
            <person name="Kurosawa N."/>
        </authorList>
    </citation>
    <scope>NUCLEOTIDE SEQUENCE</scope>
    <source>
        <strain evidence="6">KD-1</strain>
    </source>
</reference>
<keyword evidence="4" id="KW-0812">Transmembrane</keyword>
<evidence type="ECO:0000256" key="2">
    <source>
        <dbReference type="ARBA" id="ARBA00023277"/>
    </source>
</evidence>
<dbReference type="PANTHER" id="PTHR36306">
    <property type="entry name" value="ALPHA-AMYLASE-RELATED-RELATED"/>
    <property type="match status" value="1"/>
</dbReference>
<dbReference type="GeneID" id="92355660"/>
<evidence type="ECO:0000256" key="4">
    <source>
        <dbReference type="SAM" id="Phobius"/>
    </source>
</evidence>
<dbReference type="PIRSF" id="PIRSF032656">
    <property type="entry name" value="Glycosyl_Ohase_Saci_1162_prd"/>
    <property type="match status" value="1"/>
</dbReference>
<dbReference type="EMBL" id="AP031322">
    <property type="protein sequence ID" value="BFH74765.1"/>
    <property type="molecule type" value="Genomic_DNA"/>
</dbReference>
<name>A0AAT9GV40_9CREN</name>
<dbReference type="InterPro" id="IPR011330">
    <property type="entry name" value="Glyco_hydro/deAcase_b/a-brl"/>
</dbReference>
<gene>
    <name evidence="6" type="ORF">SJAV_27090</name>
</gene>
<evidence type="ECO:0000313" key="6">
    <source>
        <dbReference type="EMBL" id="BFH74765.1"/>
    </source>
</evidence>
<dbReference type="InterPro" id="IPR027291">
    <property type="entry name" value="Glyco_hydro_38_N_sf"/>
</dbReference>
<dbReference type="CDD" id="cd10796">
    <property type="entry name" value="GH57N_APU"/>
    <property type="match status" value="1"/>
</dbReference>
<dbReference type="KEGG" id="sjv:SJAV_27090"/>
<dbReference type="PANTHER" id="PTHR36306:SF1">
    <property type="entry name" value="ALPHA-AMYLASE-RELATED"/>
    <property type="match status" value="1"/>
</dbReference>
<dbReference type="Pfam" id="PF03065">
    <property type="entry name" value="Glyco_hydro_57"/>
    <property type="match status" value="1"/>
</dbReference>
<keyword evidence="2 3" id="KW-0119">Carbohydrate metabolism</keyword>
<sequence>MIRKISYFVMILLLLQILLSFPLLKAQSQINVNFTVTSNGLVTIFLAGLPENNTITLHYGIENGPQQAWIEIFNKEMVWNGENFSATIGPFKNGTWIAWVFYDNTTGQWINYQNHPFWNWNLEVNPPNVGYTYATVLQNGSILITMIGRAPDEIDIHYGLTTGPQTGLPWSNITDELMSYNPLWGNYTIMIGPFKPGQWVQWVYHDLTLNQWIHNVSGTNFAIQDVYSPIIFLNATYNKYVYVEGQNAIISILINNLYGQTVSSTFSLSIQGVNYNYQETLSPGYNEVNLTLNTQNIPQGIYYPVLFIYVNSSLQREVTLPALYILNVTGKKPLSLVIVWNMHQPLYIAPNGTWEQPWVFLHTGQDFVWNGSLVGAYELQALFINEFNVSVTIDFTPVLLYQWETILHEKNYTFTSNFGLNVTHDVEAVNFTLNLYKKLVEEGKVEVLTVPFYHPLQPLLLSDGYWSDVVSQVLMGENMTYQVFGVKANGTWTPEMAFCMGLVGIYNESNISFTILDEQAFLPYATLVKGTINPDEPFIVENNLGQTILVLFRNTTLSNEFGFLLFSQSPQLTARELIQQLAEIYMYNPGGIVTVALDGENPLIFNPTTGPEDLYAIYKTLSEYQGQWLITQTASQALLTHKPTAVITNLPVSSWDLNLDYWNNGYPGKIEIWQNLSVAREYLIAYTIALGANISPVVYLPFDKTPNSTNLLDTLWNYLYVAEGSDWTWQTGPPANGPIWFKEQALLYTSTIVSIIKHQFSLIKLEEAKLDGGNLKLEINNENNNTFYLVLVINYGNTHIATPVTLYPGMNKIKVKLSTSKPISMNSVIEISLYSPVKEWEVGLTLIPLSQYGFLVQSYNVTVGISSDSQQQPLFILASIILLPILAIIIIKRYL</sequence>
<dbReference type="AlphaFoldDB" id="A0AAT9GV40"/>
<protein>
    <submittedName>
        <fullName evidence="6">Glycoside hydrolase</fullName>
    </submittedName>
</protein>
<dbReference type="GO" id="GO:0005975">
    <property type="term" value="P:carbohydrate metabolic process"/>
    <property type="evidence" value="ECO:0007669"/>
    <property type="project" value="InterPro"/>
</dbReference>
<keyword evidence="4" id="KW-0472">Membrane</keyword>
<dbReference type="InterPro" id="IPR017002">
    <property type="entry name" value="Glyco_hydro_57_Saci1162_prd"/>
</dbReference>
<dbReference type="InterPro" id="IPR004300">
    <property type="entry name" value="Glyco_hydro_57_N"/>
</dbReference>
<dbReference type="Gene3D" id="3.20.110.10">
    <property type="entry name" value="Glycoside hydrolase 38, N terminal domain"/>
    <property type="match status" value="1"/>
</dbReference>
<feature type="domain" description="Glycoside hydrolase family 57 N-terminal" evidence="5">
    <location>
        <begin position="337"/>
        <end position="647"/>
    </location>
</feature>
<evidence type="ECO:0000256" key="3">
    <source>
        <dbReference type="RuleBase" id="RU361196"/>
    </source>
</evidence>
<evidence type="ECO:0000256" key="1">
    <source>
        <dbReference type="ARBA" id="ARBA00006821"/>
    </source>
</evidence>
<dbReference type="SUPFAM" id="SSF88713">
    <property type="entry name" value="Glycoside hydrolase/deacetylase"/>
    <property type="match status" value="1"/>
</dbReference>
<organism evidence="6">
    <name type="scientific">Sulfurisphaera javensis</name>
    <dbReference type="NCBI Taxonomy" id="2049879"/>
    <lineage>
        <taxon>Archaea</taxon>
        <taxon>Thermoproteota</taxon>
        <taxon>Thermoprotei</taxon>
        <taxon>Sulfolobales</taxon>
        <taxon>Sulfolobaceae</taxon>
        <taxon>Sulfurisphaera</taxon>
    </lineage>
</organism>
<evidence type="ECO:0000259" key="5">
    <source>
        <dbReference type="Pfam" id="PF03065"/>
    </source>
</evidence>
<keyword evidence="4" id="KW-1133">Transmembrane helix</keyword>
<comment type="similarity">
    <text evidence="1 3">Belongs to the glycosyl hydrolase 57 family.</text>
</comment>
<dbReference type="InterPro" id="IPR052046">
    <property type="entry name" value="GH57_Enzymes"/>
</dbReference>
<dbReference type="GO" id="GO:0016787">
    <property type="term" value="F:hydrolase activity"/>
    <property type="evidence" value="ECO:0007669"/>
    <property type="project" value="UniProtKB-KW"/>
</dbReference>